<dbReference type="PROSITE" id="PS50110">
    <property type="entry name" value="RESPONSE_REGULATORY"/>
    <property type="match status" value="1"/>
</dbReference>
<gene>
    <name evidence="7" type="ORF">NIES2119_30510</name>
</gene>
<dbReference type="Gene3D" id="1.10.10.60">
    <property type="entry name" value="Homeodomain-like"/>
    <property type="match status" value="2"/>
</dbReference>
<dbReference type="AlphaFoldDB" id="A0A1U7I3F5"/>
<dbReference type="InterPro" id="IPR018060">
    <property type="entry name" value="HTH_AraC"/>
</dbReference>
<dbReference type="RefSeq" id="WP_073597255.1">
    <property type="nucleotide sequence ID" value="NZ_MRCE01000061.1"/>
</dbReference>
<evidence type="ECO:0008006" key="9">
    <source>
        <dbReference type="Google" id="ProtNLM"/>
    </source>
</evidence>
<proteinExistence type="predicted"/>
<dbReference type="OrthoDB" id="508510at2"/>
<sequence length="256" mass="29073">MKTILAIGSNTQTQNTYLESLEQKGFDIINAENVFAALRLAQEKLPDLIICNLITPGVNGSEILSKLRQEATTAIVPVILFLAKANCSEIRKYMDLGADDYLIQPFTMEELLGAIAAKLKRQDAVKQWYFTKFQPAKTLETKTTQALFPSVSKLDQCFNFIETHYHQQITLKDVAQAVGYSPAYLTDLVKRQTGQSVCRWIIKRRIAEACRLLTATNYAVYQIGETVGYTDANHFIRQFRQFNGMTPQAWRHLHES</sequence>
<evidence type="ECO:0000256" key="1">
    <source>
        <dbReference type="ARBA" id="ARBA00023015"/>
    </source>
</evidence>
<dbReference type="PANTHER" id="PTHR43280">
    <property type="entry name" value="ARAC-FAMILY TRANSCRIPTIONAL REGULATOR"/>
    <property type="match status" value="1"/>
</dbReference>
<dbReference type="PANTHER" id="PTHR43280:SF28">
    <property type="entry name" value="HTH-TYPE TRANSCRIPTIONAL ACTIVATOR RHAS"/>
    <property type="match status" value="1"/>
</dbReference>
<dbReference type="Pfam" id="PF00072">
    <property type="entry name" value="Response_reg"/>
    <property type="match status" value="1"/>
</dbReference>
<dbReference type="InterPro" id="IPR011006">
    <property type="entry name" value="CheY-like_superfamily"/>
</dbReference>
<dbReference type="InterPro" id="IPR018062">
    <property type="entry name" value="HTH_AraC-typ_CS"/>
</dbReference>
<evidence type="ECO:0000313" key="7">
    <source>
        <dbReference type="EMBL" id="OKH30660.1"/>
    </source>
</evidence>
<dbReference type="STRING" id="454136.NIES2119_30510"/>
<keyword evidence="1" id="KW-0805">Transcription regulation</keyword>
<comment type="caution">
    <text evidence="4">Lacks conserved residue(s) required for the propagation of feature annotation.</text>
</comment>
<dbReference type="Proteomes" id="UP000185860">
    <property type="component" value="Unassembled WGS sequence"/>
</dbReference>
<dbReference type="EMBL" id="MRCE01000061">
    <property type="protein sequence ID" value="OKH30660.1"/>
    <property type="molecule type" value="Genomic_DNA"/>
</dbReference>
<keyword evidence="2" id="KW-0238">DNA-binding</keyword>
<dbReference type="PROSITE" id="PS01124">
    <property type="entry name" value="HTH_ARAC_FAMILY_2"/>
    <property type="match status" value="1"/>
</dbReference>
<dbReference type="PROSITE" id="PS00041">
    <property type="entry name" value="HTH_ARAC_FAMILY_1"/>
    <property type="match status" value="1"/>
</dbReference>
<keyword evidence="3" id="KW-0804">Transcription</keyword>
<evidence type="ECO:0000256" key="2">
    <source>
        <dbReference type="ARBA" id="ARBA00023125"/>
    </source>
</evidence>
<accession>A0A1U7I3F5</accession>
<dbReference type="SUPFAM" id="SSF52172">
    <property type="entry name" value="CheY-like"/>
    <property type="match status" value="1"/>
</dbReference>
<dbReference type="Gene3D" id="3.40.50.2300">
    <property type="match status" value="1"/>
</dbReference>
<dbReference type="GO" id="GO:0043565">
    <property type="term" value="F:sequence-specific DNA binding"/>
    <property type="evidence" value="ECO:0007669"/>
    <property type="project" value="InterPro"/>
</dbReference>
<evidence type="ECO:0000313" key="8">
    <source>
        <dbReference type="Proteomes" id="UP000185860"/>
    </source>
</evidence>
<organism evidence="7 8">
    <name type="scientific">[Phormidium ambiguum] IAM M-71</name>
    <dbReference type="NCBI Taxonomy" id="454136"/>
    <lineage>
        <taxon>Bacteria</taxon>
        <taxon>Bacillati</taxon>
        <taxon>Cyanobacteriota</taxon>
        <taxon>Cyanophyceae</taxon>
        <taxon>Oscillatoriophycideae</taxon>
        <taxon>Aerosakkonematales</taxon>
        <taxon>Aerosakkonemataceae</taxon>
        <taxon>Floridanema</taxon>
    </lineage>
</organism>
<dbReference type="InterPro" id="IPR009057">
    <property type="entry name" value="Homeodomain-like_sf"/>
</dbReference>
<reference evidence="7 8" key="1">
    <citation type="submission" date="2016-11" db="EMBL/GenBank/DDBJ databases">
        <title>Draft Genome Sequences of Nine Cyanobacterial Strains from Diverse Habitats.</title>
        <authorList>
            <person name="Zhu T."/>
            <person name="Hou S."/>
            <person name="Lu X."/>
            <person name="Hess W.R."/>
        </authorList>
    </citation>
    <scope>NUCLEOTIDE SEQUENCE [LARGE SCALE GENOMIC DNA]</scope>
    <source>
        <strain evidence="7 8">IAM M-71</strain>
    </source>
</reference>
<dbReference type="SMART" id="SM00342">
    <property type="entry name" value="HTH_ARAC"/>
    <property type="match status" value="1"/>
</dbReference>
<dbReference type="GO" id="GO:0000160">
    <property type="term" value="P:phosphorelay signal transduction system"/>
    <property type="evidence" value="ECO:0007669"/>
    <property type="project" value="InterPro"/>
</dbReference>
<dbReference type="SUPFAM" id="SSF46689">
    <property type="entry name" value="Homeodomain-like"/>
    <property type="match status" value="2"/>
</dbReference>
<evidence type="ECO:0000256" key="4">
    <source>
        <dbReference type="PROSITE-ProRule" id="PRU00169"/>
    </source>
</evidence>
<comment type="caution">
    <text evidence="7">The sequence shown here is derived from an EMBL/GenBank/DDBJ whole genome shotgun (WGS) entry which is preliminary data.</text>
</comment>
<evidence type="ECO:0000259" key="6">
    <source>
        <dbReference type="PROSITE" id="PS50110"/>
    </source>
</evidence>
<name>A0A1U7I3F5_9CYAN</name>
<feature type="domain" description="HTH araC/xylS-type" evidence="5">
    <location>
        <begin position="155"/>
        <end position="253"/>
    </location>
</feature>
<dbReference type="GO" id="GO:0003700">
    <property type="term" value="F:DNA-binding transcription factor activity"/>
    <property type="evidence" value="ECO:0007669"/>
    <property type="project" value="InterPro"/>
</dbReference>
<dbReference type="Pfam" id="PF12833">
    <property type="entry name" value="HTH_18"/>
    <property type="match status" value="1"/>
</dbReference>
<dbReference type="InterPro" id="IPR001789">
    <property type="entry name" value="Sig_transdc_resp-reg_receiver"/>
</dbReference>
<evidence type="ECO:0000259" key="5">
    <source>
        <dbReference type="PROSITE" id="PS01124"/>
    </source>
</evidence>
<protein>
    <recommendedName>
        <fullName evidence="9">DNA-binding response regulator</fullName>
    </recommendedName>
</protein>
<evidence type="ECO:0000256" key="3">
    <source>
        <dbReference type="ARBA" id="ARBA00023163"/>
    </source>
</evidence>
<feature type="domain" description="Response regulatory" evidence="6">
    <location>
        <begin position="3"/>
        <end position="119"/>
    </location>
</feature>
<dbReference type="SMART" id="SM00448">
    <property type="entry name" value="REC"/>
    <property type="match status" value="1"/>
</dbReference>